<accession>J9DFT5</accession>
<sequence length="277" mass="30735">MASLNFNIKSLLGFFFLILMVLFAFGSSSPPKKPQHQVLSEKYDISEDEAKYCIKVFDKKAEPVVKWISEQDNFLGFGDKDCEDLEEEVDEIGSADLVVYALENNLDYDDEEFISYRENFEAEAKKAAELAAIKEAERKERKAKADAEAAKRKAERQRQDSIVAALGNGTVNYYSDGSGESVDVETAKILCNRAYSVSRKAMETNLLVNGSQAHRFIARNGGAVVKKNIYWNDGGKYCSVSYSVSGLYQGSNISSSFVGKGVRFRISGSSVSIESIH</sequence>
<evidence type="ECO:0000313" key="3">
    <source>
        <dbReference type="Proteomes" id="UP000004836"/>
    </source>
</evidence>
<feature type="coiled-coil region" evidence="1">
    <location>
        <begin position="117"/>
        <end position="160"/>
    </location>
</feature>
<gene>
    <name evidence="2" type="ORF">IMCC14465_15090</name>
</gene>
<evidence type="ECO:0000256" key="1">
    <source>
        <dbReference type="SAM" id="Coils"/>
    </source>
</evidence>
<organism evidence="2 3">
    <name type="scientific">alpha proteobacterium IMCC14465</name>
    <dbReference type="NCBI Taxonomy" id="1220535"/>
    <lineage>
        <taxon>Bacteria</taxon>
        <taxon>Pseudomonadati</taxon>
        <taxon>Pseudomonadota</taxon>
        <taxon>Alphaproteobacteria</taxon>
        <taxon>PS1 clade</taxon>
    </lineage>
</organism>
<comment type="caution">
    <text evidence="2">The sequence shown here is derived from an EMBL/GenBank/DDBJ whole genome shotgun (WGS) entry which is preliminary data.</text>
</comment>
<reference evidence="2 3" key="1">
    <citation type="journal article" date="2012" name="J. Bacteriol.">
        <title>Genome Sequence of Strain IMCC14465, Isolated from the East Sea, Belonging to the PS1 Clade of Alphaproteobacteria.</title>
        <authorList>
            <person name="Yang S.J."/>
            <person name="Kang I."/>
            <person name="Cho J.C."/>
        </authorList>
    </citation>
    <scope>NUCLEOTIDE SEQUENCE [LARGE SCALE GENOMIC DNA]</scope>
    <source>
        <strain evidence="2 3">IMCC14465</strain>
    </source>
</reference>
<proteinExistence type="predicted"/>
<dbReference type="AlphaFoldDB" id="J9DFT5"/>
<name>J9DFT5_9PROT</name>
<keyword evidence="3" id="KW-1185">Reference proteome</keyword>
<protein>
    <submittedName>
        <fullName evidence="2">Uncharacterized protein</fullName>
    </submittedName>
</protein>
<dbReference type="Proteomes" id="UP000004836">
    <property type="component" value="Unassembled WGS sequence"/>
</dbReference>
<evidence type="ECO:0000313" key="2">
    <source>
        <dbReference type="EMBL" id="EJW20741.1"/>
    </source>
</evidence>
<keyword evidence="1" id="KW-0175">Coiled coil</keyword>
<dbReference type="EMBL" id="ALYF01000005">
    <property type="protein sequence ID" value="EJW20741.1"/>
    <property type="molecule type" value="Genomic_DNA"/>
</dbReference>